<reference evidence="2" key="1">
    <citation type="submission" date="2016-06" db="EMBL/GenBank/DDBJ databases">
        <title>Parallel loss of symbiosis genes in relatives of nitrogen-fixing non-legume Parasponia.</title>
        <authorList>
            <person name="Van Velzen R."/>
            <person name="Holmer R."/>
            <person name="Bu F."/>
            <person name="Rutten L."/>
            <person name="Van Zeijl A."/>
            <person name="Liu W."/>
            <person name="Santuari L."/>
            <person name="Cao Q."/>
            <person name="Sharma T."/>
            <person name="Shen D."/>
            <person name="Roswanjaya Y."/>
            <person name="Wardhani T."/>
            <person name="Kalhor M.S."/>
            <person name="Jansen J."/>
            <person name="Van den Hoogen J."/>
            <person name="Gungor B."/>
            <person name="Hartog M."/>
            <person name="Hontelez J."/>
            <person name="Verver J."/>
            <person name="Yang W.-C."/>
            <person name="Schijlen E."/>
            <person name="Repin R."/>
            <person name="Schilthuizen M."/>
            <person name="Schranz E."/>
            <person name="Heidstra R."/>
            <person name="Miyata K."/>
            <person name="Fedorova E."/>
            <person name="Kohlen W."/>
            <person name="Bisseling T."/>
            <person name="Smit S."/>
            <person name="Geurts R."/>
        </authorList>
    </citation>
    <scope>NUCLEOTIDE SEQUENCE [LARGE SCALE GENOMIC DNA]</scope>
    <source>
        <strain evidence="2">cv. RG33-2</strain>
    </source>
</reference>
<feature type="non-terminal residue" evidence="1">
    <location>
        <position position="96"/>
    </location>
</feature>
<name>A0A2P5A7N8_TREOI</name>
<comment type="caution">
    <text evidence="1">The sequence shown here is derived from an EMBL/GenBank/DDBJ whole genome shotgun (WGS) entry which is preliminary data.</text>
</comment>
<gene>
    <name evidence="1" type="ORF">TorRG33x02_356230</name>
</gene>
<dbReference type="Proteomes" id="UP000237000">
    <property type="component" value="Unassembled WGS sequence"/>
</dbReference>
<organism evidence="1 2">
    <name type="scientific">Trema orientale</name>
    <name type="common">Charcoal tree</name>
    <name type="synonym">Celtis orientalis</name>
    <dbReference type="NCBI Taxonomy" id="63057"/>
    <lineage>
        <taxon>Eukaryota</taxon>
        <taxon>Viridiplantae</taxon>
        <taxon>Streptophyta</taxon>
        <taxon>Embryophyta</taxon>
        <taxon>Tracheophyta</taxon>
        <taxon>Spermatophyta</taxon>
        <taxon>Magnoliopsida</taxon>
        <taxon>eudicotyledons</taxon>
        <taxon>Gunneridae</taxon>
        <taxon>Pentapetalae</taxon>
        <taxon>rosids</taxon>
        <taxon>fabids</taxon>
        <taxon>Rosales</taxon>
        <taxon>Cannabaceae</taxon>
        <taxon>Trema</taxon>
    </lineage>
</organism>
<sequence length="96" mass="10956">MVMCSTSVVDPTQRNNGLYEIPHHLKMRRHQGESSGNNSQLLDKSDKLVKEEDQILRIDLYSVKEPVENLIIGPSDQDWQLTFSEDFGTEGHGLMK</sequence>
<dbReference type="AlphaFoldDB" id="A0A2P5A7N8"/>
<evidence type="ECO:0000313" key="2">
    <source>
        <dbReference type="Proteomes" id="UP000237000"/>
    </source>
</evidence>
<dbReference type="EMBL" id="JXTC01001104">
    <property type="protein sequence ID" value="PON32540.1"/>
    <property type="molecule type" value="Genomic_DNA"/>
</dbReference>
<accession>A0A2P5A7N8</accession>
<dbReference type="InParanoid" id="A0A2P5A7N8"/>
<protein>
    <submittedName>
        <fullName evidence="1">Uncharacterized protein</fullName>
    </submittedName>
</protein>
<proteinExistence type="predicted"/>
<keyword evidence="2" id="KW-1185">Reference proteome</keyword>
<evidence type="ECO:0000313" key="1">
    <source>
        <dbReference type="EMBL" id="PON32540.1"/>
    </source>
</evidence>